<evidence type="ECO:0000313" key="3">
    <source>
        <dbReference type="Proteomes" id="UP000027222"/>
    </source>
</evidence>
<gene>
    <name evidence="2" type="ORF">GALMADRAFT_445743</name>
</gene>
<organism evidence="2 3">
    <name type="scientific">Galerina marginata (strain CBS 339.88)</name>
    <dbReference type="NCBI Taxonomy" id="685588"/>
    <lineage>
        <taxon>Eukaryota</taxon>
        <taxon>Fungi</taxon>
        <taxon>Dikarya</taxon>
        <taxon>Basidiomycota</taxon>
        <taxon>Agaricomycotina</taxon>
        <taxon>Agaricomycetes</taxon>
        <taxon>Agaricomycetidae</taxon>
        <taxon>Agaricales</taxon>
        <taxon>Agaricineae</taxon>
        <taxon>Strophariaceae</taxon>
        <taxon>Galerina</taxon>
    </lineage>
</organism>
<reference evidence="3" key="1">
    <citation type="journal article" date="2014" name="Proc. Natl. Acad. Sci. U.S.A.">
        <title>Extensive sampling of basidiomycete genomes demonstrates inadequacy of the white-rot/brown-rot paradigm for wood decay fungi.</title>
        <authorList>
            <person name="Riley R."/>
            <person name="Salamov A.A."/>
            <person name="Brown D.W."/>
            <person name="Nagy L.G."/>
            <person name="Floudas D."/>
            <person name="Held B.W."/>
            <person name="Levasseur A."/>
            <person name="Lombard V."/>
            <person name="Morin E."/>
            <person name="Otillar R."/>
            <person name="Lindquist E.A."/>
            <person name="Sun H."/>
            <person name="LaButti K.M."/>
            <person name="Schmutz J."/>
            <person name="Jabbour D."/>
            <person name="Luo H."/>
            <person name="Baker S.E."/>
            <person name="Pisabarro A.G."/>
            <person name="Walton J.D."/>
            <person name="Blanchette R.A."/>
            <person name="Henrissat B."/>
            <person name="Martin F."/>
            <person name="Cullen D."/>
            <person name="Hibbett D.S."/>
            <person name="Grigoriev I.V."/>
        </authorList>
    </citation>
    <scope>NUCLEOTIDE SEQUENCE [LARGE SCALE GENOMIC DNA]</scope>
    <source>
        <strain evidence="3">CBS 339.88</strain>
    </source>
</reference>
<accession>A0A067SZW2</accession>
<dbReference type="HOGENOM" id="CLU_010790_5_1_1"/>
<dbReference type="SUPFAM" id="SSF81383">
    <property type="entry name" value="F-box domain"/>
    <property type="match status" value="1"/>
</dbReference>
<dbReference type="OrthoDB" id="2823912at2759"/>
<name>A0A067SZW2_GALM3</name>
<sequence>MDDIKGTNFPFFDLNHEDLRQLYGLPLKFDGNFEDNGYDSEEDVGRDVISEEDVHMPIKPGNYVAAVIQANLRKSVSQIPKRSKNLGGLLDFPLELILEVFEHLHPLDLYNMIRSTKGMRDILLTRKASLLWEKAFHRHPDIFPCPYNDVSPPQWASLLFGPATCDLCTRGHAMVDFSYRQRLCRDCLPKYWRQDLGGFLPDHPEEVFTLWSLVRYTHRSRPMLFPKPYEYMQPPRYWRPDILIREKEMLRHLSAIAVNSPNAKEAYASYKEETRASTIRYLARILDCNDWALSIWRKLENAYKSKFSAFCAMSRTCLIKIGHSPVDVDEVRSDIVVYFSRYFATANHIKFSKKVLRKHLPKLEELAKKAKDSRVLSIRREKIAKFYERYCQPGFDSTIWDSLPHTYDIMKLGPIAAYVESATDDAGVFSEEEVGAAIRDFVPTWRLEKKQMLARLLPSSQSLLECCENNADVDEGALELATAVFWHANPTHTSDTMIGWDEAKVHLSCWTEGQGWDNTSNDLELSFCELGYATVVLLLRLLGLDPDITLASEVTALDRRFMCVSCKLEHQRHALNGSYGTYGWSWKECVAHVISKHFSEYRPPCFALLTEEMTWPVLYHEQKQKASYPSQSDPIWACRHCTVHFKVPVRWSRANQHVKM</sequence>
<proteinExistence type="predicted"/>
<dbReference type="EMBL" id="KL142378">
    <property type="protein sequence ID" value="KDR76445.1"/>
    <property type="molecule type" value="Genomic_DNA"/>
</dbReference>
<keyword evidence="3" id="KW-1185">Reference proteome</keyword>
<dbReference type="Proteomes" id="UP000027222">
    <property type="component" value="Unassembled WGS sequence"/>
</dbReference>
<dbReference type="InterPro" id="IPR001810">
    <property type="entry name" value="F-box_dom"/>
</dbReference>
<dbReference type="AlphaFoldDB" id="A0A067SZW2"/>
<dbReference type="PROSITE" id="PS50181">
    <property type="entry name" value="FBOX"/>
    <property type="match status" value="1"/>
</dbReference>
<evidence type="ECO:0000259" key="1">
    <source>
        <dbReference type="PROSITE" id="PS50181"/>
    </source>
</evidence>
<dbReference type="InterPro" id="IPR036047">
    <property type="entry name" value="F-box-like_dom_sf"/>
</dbReference>
<evidence type="ECO:0000313" key="2">
    <source>
        <dbReference type="EMBL" id="KDR76445.1"/>
    </source>
</evidence>
<protein>
    <recommendedName>
        <fullName evidence="1">F-box domain-containing protein</fullName>
    </recommendedName>
</protein>
<feature type="domain" description="F-box" evidence="1">
    <location>
        <begin position="86"/>
        <end position="135"/>
    </location>
</feature>